<accession>A0AAE3NVT9</accession>
<name>A0AAE3NVT9_9RHOB</name>
<evidence type="ECO:0000313" key="5">
    <source>
        <dbReference type="EMBL" id="MDF0602956.1"/>
    </source>
</evidence>
<dbReference type="GO" id="GO:0003700">
    <property type="term" value="F:DNA-binding transcription factor activity"/>
    <property type="evidence" value="ECO:0007669"/>
    <property type="project" value="TreeGrafter"/>
</dbReference>
<evidence type="ECO:0000313" key="6">
    <source>
        <dbReference type="Proteomes" id="UP001220964"/>
    </source>
</evidence>
<keyword evidence="2" id="KW-0238">DNA-binding</keyword>
<dbReference type="InterPro" id="IPR050397">
    <property type="entry name" value="Env_Response_Regulators"/>
</dbReference>
<dbReference type="Proteomes" id="UP001220964">
    <property type="component" value="Unassembled WGS sequence"/>
</dbReference>
<dbReference type="Pfam" id="PF13545">
    <property type="entry name" value="HTH_Crp_2"/>
    <property type="match status" value="1"/>
</dbReference>
<dbReference type="InterPro" id="IPR036390">
    <property type="entry name" value="WH_DNA-bd_sf"/>
</dbReference>
<sequence>MAQDTNNRVLRALPDATRRQAMARMERVTLEGRVMLDRSGEATRTVHFPETAVISTIATYRDGSSIEMANIGREACTGIGLTLGHPRQLSTNEVQIGGEALQIGADAFDSLMDSLPAFRTALFSTVQAIFYQVMVSGACNGAHDSRQRLARWLLTMYDRNDHATMPLTHDFLAEMLGVRRATVSETAAGLQSDGLISYSRGQVTVTDADGLRETSCECYDLVRDAYDTLLPDKSGTS</sequence>
<keyword evidence="1" id="KW-0805">Transcription regulation</keyword>
<dbReference type="PANTHER" id="PTHR24567:SF74">
    <property type="entry name" value="HTH-TYPE TRANSCRIPTIONAL REGULATOR ARCR"/>
    <property type="match status" value="1"/>
</dbReference>
<dbReference type="Gene3D" id="2.60.120.10">
    <property type="entry name" value="Jelly Rolls"/>
    <property type="match status" value="1"/>
</dbReference>
<dbReference type="SMART" id="SM00419">
    <property type="entry name" value="HTH_CRP"/>
    <property type="match status" value="1"/>
</dbReference>
<gene>
    <name evidence="5" type="ORF">P1J78_19610</name>
</gene>
<comment type="caution">
    <text evidence="5">The sequence shown here is derived from an EMBL/GenBank/DDBJ whole genome shotgun (WGS) entry which is preliminary data.</text>
</comment>
<proteinExistence type="predicted"/>
<dbReference type="SUPFAM" id="SSF46785">
    <property type="entry name" value="Winged helix' DNA-binding domain"/>
    <property type="match status" value="1"/>
</dbReference>
<evidence type="ECO:0000256" key="1">
    <source>
        <dbReference type="ARBA" id="ARBA00023015"/>
    </source>
</evidence>
<evidence type="ECO:0000256" key="2">
    <source>
        <dbReference type="ARBA" id="ARBA00023125"/>
    </source>
</evidence>
<dbReference type="InterPro" id="IPR012318">
    <property type="entry name" value="HTH_CRP"/>
</dbReference>
<protein>
    <submittedName>
        <fullName evidence="5">Crp/Fnr family transcriptional regulator</fullName>
    </submittedName>
</protein>
<dbReference type="AlphaFoldDB" id="A0AAE3NVT9"/>
<organism evidence="5 6">
    <name type="scientific">Psychromarinibacter sediminicola</name>
    <dbReference type="NCBI Taxonomy" id="3033385"/>
    <lineage>
        <taxon>Bacteria</taxon>
        <taxon>Pseudomonadati</taxon>
        <taxon>Pseudomonadota</taxon>
        <taxon>Alphaproteobacteria</taxon>
        <taxon>Rhodobacterales</taxon>
        <taxon>Paracoccaceae</taxon>
        <taxon>Psychromarinibacter</taxon>
    </lineage>
</organism>
<dbReference type="RefSeq" id="WP_275569078.1">
    <property type="nucleotide sequence ID" value="NZ_JARGYC010000067.1"/>
</dbReference>
<dbReference type="PANTHER" id="PTHR24567">
    <property type="entry name" value="CRP FAMILY TRANSCRIPTIONAL REGULATORY PROTEIN"/>
    <property type="match status" value="1"/>
</dbReference>
<dbReference type="SUPFAM" id="SSF51206">
    <property type="entry name" value="cAMP-binding domain-like"/>
    <property type="match status" value="1"/>
</dbReference>
<keyword evidence="3" id="KW-0804">Transcription</keyword>
<dbReference type="EMBL" id="JARGYC010000067">
    <property type="protein sequence ID" value="MDF0602956.1"/>
    <property type="molecule type" value="Genomic_DNA"/>
</dbReference>
<dbReference type="InterPro" id="IPR018490">
    <property type="entry name" value="cNMP-bd_dom_sf"/>
</dbReference>
<dbReference type="InterPro" id="IPR014710">
    <property type="entry name" value="RmlC-like_jellyroll"/>
</dbReference>
<dbReference type="GO" id="GO:0003677">
    <property type="term" value="F:DNA binding"/>
    <property type="evidence" value="ECO:0007669"/>
    <property type="project" value="UniProtKB-KW"/>
</dbReference>
<dbReference type="GO" id="GO:0005829">
    <property type="term" value="C:cytosol"/>
    <property type="evidence" value="ECO:0007669"/>
    <property type="project" value="TreeGrafter"/>
</dbReference>
<evidence type="ECO:0000256" key="3">
    <source>
        <dbReference type="ARBA" id="ARBA00023163"/>
    </source>
</evidence>
<keyword evidence="6" id="KW-1185">Reference proteome</keyword>
<evidence type="ECO:0000259" key="4">
    <source>
        <dbReference type="PROSITE" id="PS51063"/>
    </source>
</evidence>
<reference evidence="5" key="1">
    <citation type="submission" date="2023-03" db="EMBL/GenBank/DDBJ databases">
        <title>Multiphase analysis and comparison of six strains from genera Psychromarinibacter, Lutimaribacter, and Maritimibacter, including a novel species: Psychromarinibacter sediminicola sp. nov.</title>
        <authorList>
            <person name="Wang Y.-H."/>
            <person name="Ye M.-Q."/>
            <person name="Du Z.-J."/>
        </authorList>
    </citation>
    <scope>NUCLEOTIDE SEQUENCE</scope>
    <source>
        <strain evidence="5">C21-152</strain>
    </source>
</reference>
<feature type="domain" description="HTH crp-type" evidence="4">
    <location>
        <begin position="143"/>
        <end position="209"/>
    </location>
</feature>
<dbReference type="PROSITE" id="PS51063">
    <property type="entry name" value="HTH_CRP_2"/>
    <property type="match status" value="1"/>
</dbReference>